<evidence type="ECO:0000256" key="3">
    <source>
        <dbReference type="ARBA" id="ARBA00022692"/>
    </source>
</evidence>
<dbReference type="GO" id="GO:0005765">
    <property type="term" value="C:lysosomal membrane"/>
    <property type="evidence" value="ECO:0007669"/>
    <property type="project" value="TreeGrafter"/>
</dbReference>
<dbReference type="Gene3D" id="1.20.1250.20">
    <property type="entry name" value="MFS general substrate transporter like domains"/>
    <property type="match status" value="1"/>
</dbReference>
<feature type="transmembrane region" description="Helical" evidence="7">
    <location>
        <begin position="200"/>
        <end position="220"/>
    </location>
</feature>
<evidence type="ECO:0000256" key="6">
    <source>
        <dbReference type="SAM" id="MobiDB-lite"/>
    </source>
</evidence>
<keyword evidence="3 7" id="KW-0812">Transmembrane</keyword>
<feature type="transmembrane region" description="Helical" evidence="7">
    <location>
        <begin position="106"/>
        <end position="127"/>
    </location>
</feature>
<sequence length="600" mass="65369">MPLIGYAIRRIRNVLEDRRGTSRAHAPGSTGPAAHTTPVGPADDTGARPYPVGDSAEGVPLGKEGYPPAPTQTPGPPDGFPAPAQEESLLDLPADPEHARTKKWSYWALVIVGFALAVDYSSTLMSIQPLYYLVNGRQSLYGLTFGSYDLASLIFAPVFGWWVDRTNRFKGATLLGVALNAVGNYIYGFTVLAGEWWLMLLARLVAGAGAAVLGIGGSYITRTSTLRKRQAKLGRYRITQNVARSVGPLIGFMFLGLPSPTFSSSDAIKVFNWYTIPGWLAGFIVTALCFFYIWGFTDPTAENEHFVQEEGVPFTTDAARRRNFQVFFGVWITLCGLVSMLTMAQYSNLFGLFAGQYHQIFQQSDVWRAFIATGGGSIGAAIVYRRGMRRLPQLFNERTLLLVTGWGLVVGFLLLIPYKGSDWVPPPALFYVGTAFLGASYTLSMTCMETFLSKKVTQFADVVGNNIGKYLSLFYMAISAGRFAGPLIVGSLTRISTPNGDTFVCTTGWIYEPTGDVLCTGPADQQCGVTASDYYLGGCVLYRALPVYAAMAGMQGVVIIVMQLVLWRNWSYKNRLAGEKPLPSPALKTTAEAQEHAVPT</sequence>
<dbReference type="AlphaFoldDB" id="A0A1D2AG84"/>
<feature type="transmembrane region" description="Helical" evidence="7">
    <location>
        <begin position="428"/>
        <end position="452"/>
    </location>
</feature>
<feature type="transmembrane region" description="Helical" evidence="7">
    <location>
        <begin position="241"/>
        <end position="259"/>
    </location>
</feature>
<protein>
    <recommendedName>
        <fullName evidence="9">Major facilitator superfamily (MFS) profile domain-containing protein</fullName>
    </recommendedName>
</protein>
<feature type="transmembrane region" description="Helical" evidence="7">
    <location>
        <begin position="174"/>
        <end position="194"/>
    </location>
</feature>
<feature type="transmembrane region" description="Helical" evidence="7">
    <location>
        <begin position="366"/>
        <end position="387"/>
    </location>
</feature>
<evidence type="ECO:0000256" key="5">
    <source>
        <dbReference type="ARBA" id="ARBA00023136"/>
    </source>
</evidence>
<evidence type="ECO:0000256" key="7">
    <source>
        <dbReference type="SAM" id="Phobius"/>
    </source>
</evidence>
<evidence type="ECO:0008006" key="9">
    <source>
        <dbReference type="Google" id="ProtNLM"/>
    </source>
</evidence>
<comment type="subcellular location">
    <subcellularLocation>
        <location evidence="1">Endomembrane system</location>
        <topology evidence="1">Multi-pass membrane protein</topology>
    </subcellularLocation>
</comment>
<organism evidence="8">
    <name type="scientific">Auxenochlorella protothecoides</name>
    <name type="common">Green microalga</name>
    <name type="synonym">Chlorella protothecoides</name>
    <dbReference type="NCBI Taxonomy" id="3075"/>
    <lineage>
        <taxon>Eukaryota</taxon>
        <taxon>Viridiplantae</taxon>
        <taxon>Chlorophyta</taxon>
        <taxon>core chlorophytes</taxon>
        <taxon>Trebouxiophyceae</taxon>
        <taxon>Chlorellales</taxon>
        <taxon>Chlorellaceae</taxon>
        <taxon>Auxenochlorella</taxon>
    </lineage>
</organism>
<feature type="transmembrane region" description="Helical" evidence="7">
    <location>
        <begin position="326"/>
        <end position="346"/>
    </location>
</feature>
<dbReference type="Pfam" id="PF07690">
    <property type="entry name" value="MFS_1"/>
    <property type="match status" value="1"/>
</dbReference>
<feature type="region of interest" description="Disordered" evidence="6">
    <location>
        <begin position="18"/>
        <end position="85"/>
    </location>
</feature>
<dbReference type="GO" id="GO:0012505">
    <property type="term" value="C:endomembrane system"/>
    <property type="evidence" value="ECO:0007669"/>
    <property type="project" value="UniProtKB-SubCell"/>
</dbReference>
<keyword evidence="4 7" id="KW-1133">Transmembrane helix</keyword>
<name>A0A1D2AG84_AUXPR</name>
<dbReference type="InterPro" id="IPR051068">
    <property type="entry name" value="MFS_Domain-Containing_Protein"/>
</dbReference>
<feature type="transmembrane region" description="Helical" evidence="7">
    <location>
        <begin position="545"/>
        <end position="567"/>
    </location>
</feature>
<evidence type="ECO:0000256" key="1">
    <source>
        <dbReference type="ARBA" id="ARBA00004127"/>
    </source>
</evidence>
<reference evidence="8" key="1">
    <citation type="submission" date="2015-08" db="EMBL/GenBank/DDBJ databases">
        <authorList>
            <person name="Babu N.S."/>
            <person name="Beckwith C.J."/>
            <person name="Beseler K.G."/>
            <person name="Brison A."/>
            <person name="Carone J.V."/>
            <person name="Caskin T.P."/>
            <person name="Diamond M."/>
            <person name="Durham M.E."/>
            <person name="Foxe J.M."/>
            <person name="Go M."/>
            <person name="Henderson B.A."/>
            <person name="Jones I.B."/>
            <person name="McGettigan J.A."/>
            <person name="Micheletti S.J."/>
            <person name="Nasrallah M.E."/>
            <person name="Ortiz D."/>
            <person name="Piller C.R."/>
            <person name="Privatt S.R."/>
            <person name="Schneider S.L."/>
            <person name="Sharp S."/>
            <person name="Smith T.C."/>
            <person name="Stanton J.D."/>
            <person name="Ullery H.E."/>
            <person name="Wilson R.J."/>
            <person name="Serrano M.G."/>
            <person name="Buck G."/>
            <person name="Lee V."/>
            <person name="Wang Y."/>
            <person name="Carvalho R."/>
            <person name="Voegtly L."/>
            <person name="Shi R."/>
            <person name="Duckworth R."/>
            <person name="Johnson A."/>
            <person name="Loviza R."/>
            <person name="Walstead R."/>
            <person name="Shah Z."/>
            <person name="Kiflezghi M."/>
            <person name="Wade K."/>
            <person name="Ball S.L."/>
            <person name="Bradley K.W."/>
            <person name="Asai D.J."/>
            <person name="Bowman C.A."/>
            <person name="Russell D.A."/>
            <person name="Pope W.H."/>
            <person name="Jacobs-Sera D."/>
            <person name="Hendrix R.W."/>
            <person name="Hatfull G.F."/>
        </authorList>
    </citation>
    <scope>NUCLEOTIDE SEQUENCE</scope>
</reference>
<dbReference type="PANTHER" id="PTHR23510">
    <property type="entry name" value="INNER MEMBRANE TRANSPORT PROTEIN YAJR"/>
    <property type="match status" value="1"/>
</dbReference>
<evidence type="ECO:0000313" key="8">
    <source>
        <dbReference type="EMBL" id="JAT78216.1"/>
    </source>
</evidence>
<dbReference type="GO" id="GO:0022857">
    <property type="term" value="F:transmembrane transporter activity"/>
    <property type="evidence" value="ECO:0007669"/>
    <property type="project" value="InterPro"/>
</dbReference>
<evidence type="ECO:0000256" key="2">
    <source>
        <dbReference type="ARBA" id="ARBA00022448"/>
    </source>
</evidence>
<feature type="transmembrane region" description="Helical" evidence="7">
    <location>
        <begin position="271"/>
        <end position="294"/>
    </location>
</feature>
<keyword evidence="2" id="KW-0813">Transport</keyword>
<dbReference type="PANTHER" id="PTHR23510:SF3">
    <property type="entry name" value="MAJOR FACILITATOR SUPERFAMILY DOMAIN-CONTAINING PROTEIN 8"/>
    <property type="match status" value="1"/>
</dbReference>
<feature type="transmembrane region" description="Helical" evidence="7">
    <location>
        <begin position="399"/>
        <end position="416"/>
    </location>
</feature>
<accession>A0A1D2AG84</accession>
<proteinExistence type="predicted"/>
<keyword evidence="5 7" id="KW-0472">Membrane</keyword>
<gene>
    <name evidence="8" type="ORF">g.25007</name>
</gene>
<feature type="transmembrane region" description="Helical" evidence="7">
    <location>
        <begin position="473"/>
        <end position="493"/>
    </location>
</feature>
<dbReference type="EMBL" id="GDKF01000406">
    <property type="protein sequence ID" value="JAT78216.1"/>
    <property type="molecule type" value="Transcribed_RNA"/>
</dbReference>
<dbReference type="SUPFAM" id="SSF103473">
    <property type="entry name" value="MFS general substrate transporter"/>
    <property type="match status" value="1"/>
</dbReference>
<dbReference type="InterPro" id="IPR011701">
    <property type="entry name" value="MFS"/>
</dbReference>
<dbReference type="InterPro" id="IPR036259">
    <property type="entry name" value="MFS_trans_sf"/>
</dbReference>
<feature type="compositionally biased region" description="Pro residues" evidence="6">
    <location>
        <begin position="67"/>
        <end position="80"/>
    </location>
</feature>
<feature type="transmembrane region" description="Helical" evidence="7">
    <location>
        <begin position="139"/>
        <end position="162"/>
    </location>
</feature>
<evidence type="ECO:0000256" key="4">
    <source>
        <dbReference type="ARBA" id="ARBA00022989"/>
    </source>
</evidence>